<gene>
    <name evidence="1" type="ORF">D3P09_21775</name>
</gene>
<dbReference type="OrthoDB" id="2691759at2"/>
<evidence type="ECO:0000313" key="2">
    <source>
        <dbReference type="Proteomes" id="UP000267798"/>
    </source>
</evidence>
<protein>
    <submittedName>
        <fullName evidence="1">Uncharacterized protein</fullName>
    </submittedName>
</protein>
<sequence>MSWIAVQSYYKIERILTGTEMKTVKEPRQMLLYHDRLETKRRSFPLQEVHDLSYRPLGDGGGMLYVHTGHGVYPYTVPEDPAAFIETFKIYTADL</sequence>
<comment type="caution">
    <text evidence="1">The sequence shown here is derived from an EMBL/GenBank/DDBJ whole genome shotgun (WGS) entry which is preliminary data.</text>
</comment>
<dbReference type="Proteomes" id="UP000267798">
    <property type="component" value="Unassembled WGS sequence"/>
</dbReference>
<evidence type="ECO:0000313" key="1">
    <source>
        <dbReference type="EMBL" id="RJX37608.1"/>
    </source>
</evidence>
<keyword evidence="2" id="KW-1185">Reference proteome</keyword>
<dbReference type="EMBL" id="QXQB01000005">
    <property type="protein sequence ID" value="RJX37608.1"/>
    <property type="molecule type" value="Genomic_DNA"/>
</dbReference>
<name>A0A3A6PFH0_9BACL</name>
<dbReference type="RefSeq" id="WP_120113533.1">
    <property type="nucleotide sequence ID" value="NZ_QXQB01000005.1"/>
</dbReference>
<reference evidence="1 2" key="1">
    <citation type="submission" date="2018-09" db="EMBL/GenBank/DDBJ databases">
        <title>Paenibacillus aracenensis nov. sp. isolated from a cave in southern Spain.</title>
        <authorList>
            <person name="Jurado V."/>
            <person name="Gutierrez-Patricio S."/>
            <person name="Gonzalez-Pimentel J.L."/>
            <person name="Miller A.Z."/>
            <person name="Laiz L."/>
            <person name="Saiz-Jimenez C."/>
        </authorList>
    </citation>
    <scope>NUCLEOTIDE SEQUENCE [LARGE SCALE GENOMIC DNA]</scope>
    <source>
        <strain evidence="1 2">JCM 19203</strain>
    </source>
</reference>
<dbReference type="AlphaFoldDB" id="A0A3A6PFH0"/>
<proteinExistence type="predicted"/>
<organism evidence="1 2">
    <name type="scientific">Paenibacillus pinisoli</name>
    <dbReference type="NCBI Taxonomy" id="1276110"/>
    <lineage>
        <taxon>Bacteria</taxon>
        <taxon>Bacillati</taxon>
        <taxon>Bacillota</taxon>
        <taxon>Bacilli</taxon>
        <taxon>Bacillales</taxon>
        <taxon>Paenibacillaceae</taxon>
        <taxon>Paenibacillus</taxon>
    </lineage>
</organism>
<accession>A0A3A6PFH0</accession>